<evidence type="ECO:0000256" key="9">
    <source>
        <dbReference type="HAMAP-Rule" id="MF_00135"/>
    </source>
</evidence>
<dbReference type="PANTHER" id="PTHR42894">
    <property type="entry name" value="N-(5'-PHOSPHORIBOSYL)ANTHRANILATE ISOMERASE"/>
    <property type="match status" value="1"/>
</dbReference>
<evidence type="ECO:0000313" key="12">
    <source>
        <dbReference type="Proteomes" id="UP000255283"/>
    </source>
</evidence>
<evidence type="ECO:0000256" key="5">
    <source>
        <dbReference type="ARBA" id="ARBA00022605"/>
    </source>
</evidence>
<dbReference type="Pfam" id="PF00697">
    <property type="entry name" value="PRAI"/>
    <property type="match status" value="1"/>
</dbReference>
<comment type="pathway">
    <text evidence="2 9">Amino-acid biosynthesis; L-tryptophan biosynthesis; L-tryptophan from chorismate: step 3/5.</text>
</comment>
<dbReference type="GO" id="GO:0000162">
    <property type="term" value="P:L-tryptophan biosynthetic process"/>
    <property type="evidence" value="ECO:0007669"/>
    <property type="project" value="UniProtKB-UniRule"/>
</dbReference>
<dbReference type="HAMAP" id="MF_00135">
    <property type="entry name" value="PRAI"/>
    <property type="match status" value="1"/>
</dbReference>
<dbReference type="Gene3D" id="3.20.20.70">
    <property type="entry name" value="Aldolase class I"/>
    <property type="match status" value="1"/>
</dbReference>
<evidence type="ECO:0000313" key="11">
    <source>
        <dbReference type="EMBL" id="SUB78843.1"/>
    </source>
</evidence>
<keyword evidence="8 9" id="KW-0413">Isomerase</keyword>
<name>A0AAQ1UFM4_9BACT</name>
<evidence type="ECO:0000256" key="6">
    <source>
        <dbReference type="ARBA" id="ARBA00022822"/>
    </source>
</evidence>
<evidence type="ECO:0000256" key="8">
    <source>
        <dbReference type="ARBA" id="ARBA00023235"/>
    </source>
</evidence>
<dbReference type="EMBL" id="UGTJ01000001">
    <property type="protein sequence ID" value="SUB78843.1"/>
    <property type="molecule type" value="Genomic_DNA"/>
</dbReference>
<evidence type="ECO:0000256" key="7">
    <source>
        <dbReference type="ARBA" id="ARBA00023141"/>
    </source>
</evidence>
<evidence type="ECO:0000259" key="10">
    <source>
        <dbReference type="Pfam" id="PF00697"/>
    </source>
</evidence>
<evidence type="ECO:0000256" key="2">
    <source>
        <dbReference type="ARBA" id="ARBA00004664"/>
    </source>
</evidence>
<dbReference type="InterPro" id="IPR044643">
    <property type="entry name" value="TrpF_fam"/>
</dbReference>
<keyword evidence="5 9" id="KW-0028">Amino-acid biosynthesis</keyword>
<dbReference type="RefSeq" id="WP_115152948.1">
    <property type="nucleotide sequence ID" value="NZ_DBFWLE010000025.1"/>
</dbReference>
<protein>
    <recommendedName>
        <fullName evidence="4 9">N-(5'-phosphoribosyl)anthranilate isomerase</fullName>
        <shortName evidence="9">PRAI</shortName>
        <ecNumber evidence="3 9">5.3.1.24</ecNumber>
    </recommendedName>
</protein>
<reference evidence="11 12" key="1">
    <citation type="submission" date="2018-06" db="EMBL/GenBank/DDBJ databases">
        <authorList>
            <consortium name="Pathogen Informatics"/>
            <person name="Doyle S."/>
        </authorList>
    </citation>
    <scope>NUCLEOTIDE SEQUENCE [LARGE SCALE GENOMIC DNA]</scope>
    <source>
        <strain evidence="11 12">NCTC13063</strain>
    </source>
</reference>
<comment type="catalytic activity">
    <reaction evidence="1 9">
        <text>N-(5-phospho-beta-D-ribosyl)anthranilate = 1-(2-carboxyphenylamino)-1-deoxy-D-ribulose 5-phosphate</text>
        <dbReference type="Rhea" id="RHEA:21540"/>
        <dbReference type="ChEBI" id="CHEBI:18277"/>
        <dbReference type="ChEBI" id="CHEBI:58613"/>
        <dbReference type="EC" id="5.3.1.24"/>
    </reaction>
</comment>
<sequence length="242" mass="26886">MIIKVCGMRDADNIRAVADLGVDLIGFVFCPQSLRFVKMIPSRAGIIPDYSEQRLKEVAVRGSVGENAEAGGYGAGLLGRPKRVGVFVNDMPQNIVTRVYNYKLDYIQLHGNEPRETCENLRKTLEPDIKPDIKIIKTISVAEEADIFQYRQYAEVVDLLLFDTKSKTAGGSGKHFDWSVLETYDGELPFILSGGIGPDDVERVKCFAHPKCVGIDLNSRFETEPGMKDVEKLAVFLKALGR</sequence>
<dbReference type="GO" id="GO:0004640">
    <property type="term" value="F:phosphoribosylanthranilate isomerase activity"/>
    <property type="evidence" value="ECO:0007669"/>
    <property type="project" value="UniProtKB-UniRule"/>
</dbReference>
<dbReference type="AlphaFoldDB" id="A0AAQ1UFM4"/>
<dbReference type="InterPro" id="IPR011060">
    <property type="entry name" value="RibuloseP-bd_barrel"/>
</dbReference>
<dbReference type="CDD" id="cd00405">
    <property type="entry name" value="PRAI"/>
    <property type="match status" value="1"/>
</dbReference>
<evidence type="ECO:0000256" key="4">
    <source>
        <dbReference type="ARBA" id="ARBA00022272"/>
    </source>
</evidence>
<keyword evidence="7 9" id="KW-0057">Aromatic amino acid biosynthesis</keyword>
<dbReference type="Proteomes" id="UP000255283">
    <property type="component" value="Unassembled WGS sequence"/>
</dbReference>
<evidence type="ECO:0000256" key="3">
    <source>
        <dbReference type="ARBA" id="ARBA00012572"/>
    </source>
</evidence>
<proteinExistence type="inferred from homology"/>
<comment type="similarity">
    <text evidence="9">Belongs to the TrpF family.</text>
</comment>
<keyword evidence="6 9" id="KW-0822">Tryptophan biosynthesis</keyword>
<dbReference type="PANTHER" id="PTHR42894:SF1">
    <property type="entry name" value="N-(5'-PHOSPHORIBOSYL)ANTHRANILATE ISOMERASE"/>
    <property type="match status" value="1"/>
</dbReference>
<evidence type="ECO:0000256" key="1">
    <source>
        <dbReference type="ARBA" id="ARBA00001164"/>
    </source>
</evidence>
<gene>
    <name evidence="9 11" type="primary">trpF</name>
    <name evidence="11" type="ORF">NCTC13063_00094</name>
</gene>
<accession>A0AAQ1UFM4</accession>
<feature type="domain" description="N-(5'phosphoribosyl) anthranilate isomerase (PRAI)" evidence="10">
    <location>
        <begin position="80"/>
        <end position="238"/>
    </location>
</feature>
<dbReference type="SUPFAM" id="SSF51366">
    <property type="entry name" value="Ribulose-phoshate binding barrel"/>
    <property type="match status" value="1"/>
</dbReference>
<organism evidence="11 12">
    <name type="scientific">Segatella buccae</name>
    <dbReference type="NCBI Taxonomy" id="28126"/>
    <lineage>
        <taxon>Bacteria</taxon>
        <taxon>Pseudomonadati</taxon>
        <taxon>Bacteroidota</taxon>
        <taxon>Bacteroidia</taxon>
        <taxon>Bacteroidales</taxon>
        <taxon>Prevotellaceae</taxon>
        <taxon>Segatella</taxon>
    </lineage>
</organism>
<comment type="caution">
    <text evidence="11">The sequence shown here is derived from an EMBL/GenBank/DDBJ whole genome shotgun (WGS) entry which is preliminary data.</text>
</comment>
<dbReference type="InterPro" id="IPR013785">
    <property type="entry name" value="Aldolase_TIM"/>
</dbReference>
<dbReference type="InterPro" id="IPR001240">
    <property type="entry name" value="PRAI_dom"/>
</dbReference>
<dbReference type="EC" id="5.3.1.24" evidence="3 9"/>